<reference evidence="1 2" key="2">
    <citation type="submission" date="2009-03" db="EMBL/GenBank/DDBJ databases">
        <title>Draft genome sequence of Roseburia inulinivorans (DSM 16841).</title>
        <authorList>
            <person name="Sudarsanam P."/>
            <person name="Ley R."/>
            <person name="Guruge J."/>
            <person name="Turnbaugh P.J."/>
            <person name="Mahowald M."/>
            <person name="Liep D."/>
            <person name="Gordon J."/>
        </authorList>
    </citation>
    <scope>NUCLEOTIDE SEQUENCE [LARGE SCALE GENOMIC DNA]</scope>
    <source>
        <strain evidence="1 2">DSM 16841</strain>
    </source>
</reference>
<gene>
    <name evidence="1" type="ORF">ROSEINA2194_04226</name>
</gene>
<dbReference type="Proteomes" id="UP000003561">
    <property type="component" value="Unassembled WGS sequence"/>
</dbReference>
<organism evidence="1 2">
    <name type="scientific">Roseburia inulinivorans DSM 16841</name>
    <dbReference type="NCBI Taxonomy" id="622312"/>
    <lineage>
        <taxon>Bacteria</taxon>
        <taxon>Bacillati</taxon>
        <taxon>Bacillota</taxon>
        <taxon>Clostridia</taxon>
        <taxon>Lachnospirales</taxon>
        <taxon>Lachnospiraceae</taxon>
        <taxon>Roseburia</taxon>
    </lineage>
</organism>
<reference evidence="1 2" key="1">
    <citation type="submission" date="2009-02" db="EMBL/GenBank/DDBJ databases">
        <authorList>
            <person name="Fulton L."/>
            <person name="Clifton S."/>
            <person name="Fulton B."/>
            <person name="Xu J."/>
            <person name="Minx P."/>
            <person name="Pepin K.H."/>
            <person name="Johnson M."/>
            <person name="Bhonagiri V."/>
            <person name="Nash W.E."/>
            <person name="Mardis E.R."/>
            <person name="Wilson R.K."/>
        </authorList>
    </citation>
    <scope>NUCLEOTIDE SEQUENCE [LARGE SCALE GENOMIC DNA]</scope>
    <source>
        <strain evidence="1 2">DSM 16841</strain>
    </source>
</reference>
<comment type="caution">
    <text evidence="1">The sequence shown here is derived from an EMBL/GenBank/DDBJ whole genome shotgun (WGS) entry which is preliminary data.</text>
</comment>
<sequence>MKRIVLLVGGVETLAYFSIQMGNEWKRMGYKVFYFDLEDERNSAKKLRRFIKPGETVLVTFNFEGLEKEAGVYREGIGYVWDEYAVPCYNIAVDHPYYYHERLADLPEKYYHISIDRLHEAYFKHFLSGVYAPWISSACRK</sequence>
<protein>
    <submittedName>
        <fullName evidence="1">Uncharacterized protein</fullName>
    </submittedName>
</protein>
<dbReference type="AlphaFoldDB" id="C0FZM9"/>
<accession>C0FZM9</accession>
<evidence type="ECO:0000313" key="2">
    <source>
        <dbReference type="Proteomes" id="UP000003561"/>
    </source>
</evidence>
<proteinExistence type="predicted"/>
<dbReference type="EMBL" id="ACFY01000168">
    <property type="protein sequence ID" value="EEG91960.1"/>
    <property type="molecule type" value="Genomic_DNA"/>
</dbReference>
<evidence type="ECO:0000313" key="1">
    <source>
        <dbReference type="EMBL" id="EEG91960.1"/>
    </source>
</evidence>
<name>C0FZM9_9FIRM</name>
<dbReference type="eggNOG" id="COG4641">
    <property type="taxonomic scope" value="Bacteria"/>
</dbReference>